<name>A0ABR4IK51_9EURO</name>
<keyword evidence="2" id="KW-1185">Reference proteome</keyword>
<accession>A0ABR4IK51</accession>
<organism evidence="1 2">
    <name type="scientific">Aspergillus pseudoustus</name>
    <dbReference type="NCBI Taxonomy" id="1810923"/>
    <lineage>
        <taxon>Eukaryota</taxon>
        <taxon>Fungi</taxon>
        <taxon>Dikarya</taxon>
        <taxon>Ascomycota</taxon>
        <taxon>Pezizomycotina</taxon>
        <taxon>Eurotiomycetes</taxon>
        <taxon>Eurotiomycetidae</taxon>
        <taxon>Eurotiales</taxon>
        <taxon>Aspergillaceae</taxon>
        <taxon>Aspergillus</taxon>
        <taxon>Aspergillus subgen. Nidulantes</taxon>
    </lineage>
</organism>
<sequence>MQLSDSLTPLHTIWERWPDTTLSSLGSISGRQDHSAPISRKRPARAFPKIMVSMMATTGSGLPGIATPKEGGCYPLEGEDKHHDVRLGDVMVSWPIGLYGGICLGWSSYDDSPERALAEVCGGNCCGLW</sequence>
<reference evidence="1 2" key="1">
    <citation type="submission" date="2024-07" db="EMBL/GenBank/DDBJ databases">
        <title>Section-level genome sequencing and comparative genomics of Aspergillus sections Usti and Cavernicolus.</title>
        <authorList>
            <consortium name="Lawrence Berkeley National Laboratory"/>
            <person name="Nybo J.L."/>
            <person name="Vesth T.C."/>
            <person name="Theobald S."/>
            <person name="Frisvad J.C."/>
            <person name="Larsen T.O."/>
            <person name="Kjaerboelling I."/>
            <person name="Rothschild-Mancinelli K."/>
            <person name="Lyhne E.K."/>
            <person name="Kogle M.E."/>
            <person name="Barry K."/>
            <person name="Clum A."/>
            <person name="Na H."/>
            <person name="Ledsgaard L."/>
            <person name="Lin J."/>
            <person name="Lipzen A."/>
            <person name="Kuo A."/>
            <person name="Riley R."/>
            <person name="Mondo S."/>
            <person name="Labutti K."/>
            <person name="Haridas S."/>
            <person name="Pangalinan J."/>
            <person name="Salamov A.A."/>
            <person name="Simmons B.A."/>
            <person name="Magnuson J.K."/>
            <person name="Chen J."/>
            <person name="Drula E."/>
            <person name="Henrissat B."/>
            <person name="Wiebenga A."/>
            <person name="Lubbers R.J."/>
            <person name="Gomes A.C."/>
            <person name="Makela M.R."/>
            <person name="Stajich J."/>
            <person name="Grigoriev I.V."/>
            <person name="Mortensen U.H."/>
            <person name="De Vries R.P."/>
            <person name="Baker S.E."/>
            <person name="Andersen M.R."/>
        </authorList>
    </citation>
    <scope>NUCLEOTIDE SEQUENCE [LARGE SCALE GENOMIC DNA]</scope>
    <source>
        <strain evidence="1 2">CBS 123904</strain>
    </source>
</reference>
<dbReference type="Proteomes" id="UP001610446">
    <property type="component" value="Unassembled WGS sequence"/>
</dbReference>
<comment type="caution">
    <text evidence="1">The sequence shown here is derived from an EMBL/GenBank/DDBJ whole genome shotgun (WGS) entry which is preliminary data.</text>
</comment>
<proteinExistence type="predicted"/>
<dbReference type="EMBL" id="JBFXLU010000375">
    <property type="protein sequence ID" value="KAL2828111.1"/>
    <property type="molecule type" value="Genomic_DNA"/>
</dbReference>
<evidence type="ECO:0000313" key="2">
    <source>
        <dbReference type="Proteomes" id="UP001610446"/>
    </source>
</evidence>
<protein>
    <submittedName>
        <fullName evidence="1">Uncharacterized protein</fullName>
    </submittedName>
</protein>
<evidence type="ECO:0000313" key="1">
    <source>
        <dbReference type="EMBL" id="KAL2828111.1"/>
    </source>
</evidence>
<gene>
    <name evidence="1" type="ORF">BJY01DRAFT_255474</name>
</gene>